<accession>A0A0F9Q274</accession>
<reference evidence="1" key="1">
    <citation type="journal article" date="2015" name="Nature">
        <title>Complex archaea that bridge the gap between prokaryotes and eukaryotes.</title>
        <authorList>
            <person name="Spang A."/>
            <person name="Saw J.H."/>
            <person name="Jorgensen S.L."/>
            <person name="Zaremba-Niedzwiedzka K."/>
            <person name="Martijn J."/>
            <person name="Lind A.E."/>
            <person name="van Eijk R."/>
            <person name="Schleper C."/>
            <person name="Guy L."/>
            <person name="Ettema T.J."/>
        </authorList>
    </citation>
    <scope>NUCLEOTIDE SEQUENCE</scope>
</reference>
<dbReference type="AlphaFoldDB" id="A0A0F9Q274"/>
<protein>
    <recommendedName>
        <fullName evidence="2">ASCH domain-containing protein</fullName>
    </recommendedName>
</protein>
<evidence type="ECO:0000313" key="1">
    <source>
        <dbReference type="EMBL" id="KKN38035.1"/>
    </source>
</evidence>
<sequence length="214" mass="24879">MKPIIFSAQSARATLEDRQHQTRRVIRPQPFKPDSAHDWRWEPGGMLCYEDYFRERAPSYCPFGQVGSRLWVKERALYWTGGAGGTSNIAYAEDPEIPHLLEDNNTLLMARESTNILAGEPVLGKWKWKSSRFMPRWASRITLEITGVRVQKIQEISRADTEAEGVGCNWQPDTNQFATFQRLWDSLNKARGYSFDSDPWCWCLEFKRVEVTRE</sequence>
<proteinExistence type="predicted"/>
<organism evidence="1">
    <name type="scientific">marine sediment metagenome</name>
    <dbReference type="NCBI Taxonomy" id="412755"/>
    <lineage>
        <taxon>unclassified sequences</taxon>
        <taxon>metagenomes</taxon>
        <taxon>ecological metagenomes</taxon>
    </lineage>
</organism>
<comment type="caution">
    <text evidence="1">The sequence shown here is derived from an EMBL/GenBank/DDBJ whole genome shotgun (WGS) entry which is preliminary data.</text>
</comment>
<name>A0A0F9Q274_9ZZZZ</name>
<gene>
    <name evidence="1" type="ORF">LCGC14_0757470</name>
</gene>
<dbReference type="EMBL" id="LAZR01001856">
    <property type="protein sequence ID" value="KKN38035.1"/>
    <property type="molecule type" value="Genomic_DNA"/>
</dbReference>
<evidence type="ECO:0008006" key="2">
    <source>
        <dbReference type="Google" id="ProtNLM"/>
    </source>
</evidence>